<proteinExistence type="predicted"/>
<name>A0ABV1BUA2_9FIRM</name>
<dbReference type="InterPro" id="IPR038571">
    <property type="entry name" value="CO_DH/Ac-CoA_synth_bsu_3_sf"/>
</dbReference>
<dbReference type="Gene3D" id="3.30.1650.10">
    <property type="entry name" value="Bifunctional carbon monoxide dehydrogenase/acetyl-coa synthase(codh/acs), Chain M, domain 3"/>
    <property type="match status" value="1"/>
</dbReference>
<comment type="caution">
    <text evidence="3">The sequence shown here is derived from an EMBL/GenBank/DDBJ whole genome shotgun (WGS) entry which is preliminary data.</text>
</comment>
<keyword evidence="4" id="KW-1185">Reference proteome</keyword>
<dbReference type="Pfam" id="PF03598">
    <property type="entry name" value="CdhC"/>
    <property type="match status" value="1"/>
</dbReference>
<reference evidence="3 4" key="1">
    <citation type="submission" date="2024-03" db="EMBL/GenBank/DDBJ databases">
        <title>Human intestinal bacterial collection.</title>
        <authorList>
            <person name="Pauvert C."/>
            <person name="Hitch T.C.A."/>
            <person name="Clavel T."/>
        </authorList>
    </citation>
    <scope>NUCLEOTIDE SEQUENCE [LARGE SCALE GENOMIC DNA]</scope>
    <source>
        <strain evidence="3 4">CLA-AA-H255</strain>
    </source>
</reference>
<dbReference type="Proteomes" id="UP001442364">
    <property type="component" value="Unassembled WGS sequence"/>
</dbReference>
<evidence type="ECO:0000313" key="4">
    <source>
        <dbReference type="Proteomes" id="UP001442364"/>
    </source>
</evidence>
<dbReference type="InterPro" id="IPR004461">
    <property type="entry name" value="CO_DH/Ac-CoA_synth_bsu"/>
</dbReference>
<sequence>MSMKLYDKDIACVMQNIKAYGECRRLDNNAHWKMNDKEKLVLRSDMAYELGGGMNEAVSALAFTTDKAVVDTDGVYLIGDDMTSIDKDIPYARLTFIRLKENVLDDTKKGALYAVMRAVDYVRYNTYPDGFMMRISSVKEREPVRISKEAVNSNISFSNIGSELIRAYKTREEVEAVKIYFITSGSADYTMLKQYAGRCEQITDSLNHIFNGLVMDCSTCSSRELCDEIEDLRKFHMDKL</sequence>
<organism evidence="3 4">
    <name type="scientific">[Lactobacillus] rogosae</name>
    <dbReference type="NCBI Taxonomy" id="706562"/>
    <lineage>
        <taxon>Bacteria</taxon>
        <taxon>Bacillati</taxon>
        <taxon>Bacillota</taxon>
        <taxon>Clostridia</taxon>
        <taxon>Lachnospirales</taxon>
        <taxon>Lachnospiraceae</taxon>
        <taxon>Lachnospira</taxon>
    </lineage>
</organism>
<evidence type="ECO:0000256" key="2">
    <source>
        <dbReference type="ARBA" id="ARBA00022679"/>
    </source>
</evidence>
<dbReference type="InterPro" id="IPR011254">
    <property type="entry name" value="Prismane-like_sf"/>
</dbReference>
<dbReference type="SUPFAM" id="SSF56821">
    <property type="entry name" value="Prismane protein-like"/>
    <property type="match status" value="1"/>
</dbReference>
<accession>A0ABV1BUA2</accession>
<dbReference type="RefSeq" id="WP_082421499.1">
    <property type="nucleotide sequence ID" value="NZ_DAWCMB010000319.1"/>
</dbReference>
<keyword evidence="2" id="KW-0808">Transferase</keyword>
<protein>
    <recommendedName>
        <fullName evidence="1">CO-methylating acetyl-CoA synthase</fullName>
        <ecNumber evidence="1">2.3.1.169</ecNumber>
    </recommendedName>
</protein>
<evidence type="ECO:0000313" key="3">
    <source>
        <dbReference type="EMBL" id="MEQ2379307.1"/>
    </source>
</evidence>
<gene>
    <name evidence="3" type="ORF">WMO14_05370</name>
</gene>
<dbReference type="EC" id="2.3.1.169" evidence="1"/>
<evidence type="ECO:0000256" key="1">
    <source>
        <dbReference type="ARBA" id="ARBA00012244"/>
    </source>
</evidence>
<dbReference type="EMBL" id="JBBMER010000003">
    <property type="protein sequence ID" value="MEQ2379307.1"/>
    <property type="molecule type" value="Genomic_DNA"/>
</dbReference>